<dbReference type="InterPro" id="IPR003599">
    <property type="entry name" value="Ig_sub"/>
</dbReference>
<name>A0A6J8D0C8_MYTCO</name>
<keyword evidence="4" id="KW-1185">Reference proteome</keyword>
<dbReference type="PROSITE" id="PS50835">
    <property type="entry name" value="IG_LIKE"/>
    <property type="match status" value="1"/>
</dbReference>
<dbReference type="SUPFAM" id="SSF48726">
    <property type="entry name" value="Immunoglobulin"/>
    <property type="match status" value="1"/>
</dbReference>
<dbReference type="InterPro" id="IPR003598">
    <property type="entry name" value="Ig_sub2"/>
</dbReference>
<sequence length="156" mass="17149">MNVFVDVFFLVALHQASAHQYVNILTVTPGLSTVLTCHVRSTDDSKEVIWVGPSGNPLTIGKRNVTTDSRIYVEQPYANVWKLHITRVKLSDAGDYICKVETTPPQISKVKLVVKEALSTSTVSPTKTDPTGIAPSLRMKNFEVFCAVLSLSFLVV</sequence>
<dbReference type="OrthoDB" id="5843172at2759"/>
<dbReference type="InterPro" id="IPR036179">
    <property type="entry name" value="Ig-like_dom_sf"/>
</dbReference>
<dbReference type="PANTHER" id="PTHR23279:SF36">
    <property type="entry name" value="DEFECTIVE PROBOSCIS EXTENSION RESPONSE 9, ISOFORM A"/>
    <property type="match status" value="1"/>
</dbReference>
<dbReference type="GO" id="GO:0050808">
    <property type="term" value="P:synapse organization"/>
    <property type="evidence" value="ECO:0007669"/>
    <property type="project" value="TreeGrafter"/>
</dbReference>
<dbReference type="InterPro" id="IPR007110">
    <property type="entry name" value="Ig-like_dom"/>
</dbReference>
<dbReference type="Proteomes" id="UP000507470">
    <property type="component" value="Unassembled WGS sequence"/>
</dbReference>
<evidence type="ECO:0000259" key="2">
    <source>
        <dbReference type="PROSITE" id="PS50835"/>
    </source>
</evidence>
<dbReference type="SMART" id="SM00409">
    <property type="entry name" value="IG"/>
    <property type="match status" value="1"/>
</dbReference>
<evidence type="ECO:0000313" key="4">
    <source>
        <dbReference type="Proteomes" id="UP000507470"/>
    </source>
</evidence>
<dbReference type="EMBL" id="CACVKT020006393">
    <property type="protein sequence ID" value="CAC5401271.1"/>
    <property type="molecule type" value="Genomic_DNA"/>
</dbReference>
<dbReference type="InterPro" id="IPR037448">
    <property type="entry name" value="Zig-8"/>
</dbReference>
<feature type="chain" id="PRO_5026917116" description="Ig-like domain-containing protein" evidence="1">
    <location>
        <begin position="19"/>
        <end position="156"/>
    </location>
</feature>
<dbReference type="InterPro" id="IPR013151">
    <property type="entry name" value="Immunoglobulin_dom"/>
</dbReference>
<keyword evidence="1" id="KW-0732">Signal</keyword>
<proteinExistence type="predicted"/>
<evidence type="ECO:0000256" key="1">
    <source>
        <dbReference type="SAM" id="SignalP"/>
    </source>
</evidence>
<protein>
    <recommendedName>
        <fullName evidence="2">Ig-like domain-containing protein</fullName>
    </recommendedName>
</protein>
<feature type="domain" description="Ig-like" evidence="2">
    <location>
        <begin position="20"/>
        <end position="108"/>
    </location>
</feature>
<organism evidence="3 4">
    <name type="scientific">Mytilus coruscus</name>
    <name type="common">Sea mussel</name>
    <dbReference type="NCBI Taxonomy" id="42192"/>
    <lineage>
        <taxon>Eukaryota</taxon>
        <taxon>Metazoa</taxon>
        <taxon>Spiralia</taxon>
        <taxon>Lophotrochozoa</taxon>
        <taxon>Mollusca</taxon>
        <taxon>Bivalvia</taxon>
        <taxon>Autobranchia</taxon>
        <taxon>Pteriomorphia</taxon>
        <taxon>Mytilida</taxon>
        <taxon>Mytiloidea</taxon>
        <taxon>Mytilidae</taxon>
        <taxon>Mytilinae</taxon>
        <taxon>Mytilus</taxon>
    </lineage>
</organism>
<dbReference type="InterPro" id="IPR013783">
    <property type="entry name" value="Ig-like_fold"/>
</dbReference>
<reference evidence="3 4" key="1">
    <citation type="submission" date="2020-06" db="EMBL/GenBank/DDBJ databases">
        <authorList>
            <person name="Li R."/>
            <person name="Bekaert M."/>
        </authorList>
    </citation>
    <scope>NUCLEOTIDE SEQUENCE [LARGE SCALE GENOMIC DNA]</scope>
    <source>
        <strain evidence="4">wild</strain>
    </source>
</reference>
<dbReference type="AlphaFoldDB" id="A0A6J8D0C8"/>
<dbReference type="Gene3D" id="2.60.40.10">
    <property type="entry name" value="Immunoglobulins"/>
    <property type="match status" value="1"/>
</dbReference>
<dbReference type="GO" id="GO:0032589">
    <property type="term" value="C:neuron projection membrane"/>
    <property type="evidence" value="ECO:0007669"/>
    <property type="project" value="TreeGrafter"/>
</dbReference>
<accession>A0A6J8D0C8</accession>
<gene>
    <name evidence="3" type="ORF">MCOR_35373</name>
</gene>
<feature type="signal peptide" evidence="1">
    <location>
        <begin position="1"/>
        <end position="18"/>
    </location>
</feature>
<dbReference type="SMART" id="SM00408">
    <property type="entry name" value="IGc2"/>
    <property type="match status" value="1"/>
</dbReference>
<dbReference type="Pfam" id="PF00047">
    <property type="entry name" value="ig"/>
    <property type="match status" value="1"/>
</dbReference>
<dbReference type="PANTHER" id="PTHR23279">
    <property type="entry name" value="DEFECTIVE PROBOSCIS EXTENSION RESPONSE DPR -RELATED"/>
    <property type="match status" value="1"/>
</dbReference>
<evidence type="ECO:0000313" key="3">
    <source>
        <dbReference type="EMBL" id="CAC5401271.1"/>
    </source>
</evidence>